<reference evidence="1 2" key="1">
    <citation type="submission" date="2011-02" db="EMBL/GenBank/DDBJ databases">
        <title>The Genome Sequence of Sphaeroforma arctica JP610.</title>
        <authorList>
            <consortium name="The Broad Institute Genome Sequencing Platform"/>
            <person name="Russ C."/>
            <person name="Cuomo C."/>
            <person name="Young S.K."/>
            <person name="Zeng Q."/>
            <person name="Gargeya S."/>
            <person name="Alvarado L."/>
            <person name="Berlin A."/>
            <person name="Chapman S.B."/>
            <person name="Chen Z."/>
            <person name="Freedman E."/>
            <person name="Gellesch M."/>
            <person name="Goldberg J."/>
            <person name="Griggs A."/>
            <person name="Gujja S."/>
            <person name="Heilman E."/>
            <person name="Heiman D."/>
            <person name="Howarth C."/>
            <person name="Mehta T."/>
            <person name="Neiman D."/>
            <person name="Pearson M."/>
            <person name="Roberts A."/>
            <person name="Saif S."/>
            <person name="Shea T."/>
            <person name="Shenoy N."/>
            <person name="Sisk P."/>
            <person name="Stolte C."/>
            <person name="Sykes S."/>
            <person name="White J."/>
            <person name="Yandava C."/>
            <person name="Burger G."/>
            <person name="Gray M.W."/>
            <person name="Holland P.W.H."/>
            <person name="King N."/>
            <person name="Lang F.B.F."/>
            <person name="Roger A.J."/>
            <person name="Ruiz-Trillo I."/>
            <person name="Haas B."/>
            <person name="Nusbaum C."/>
            <person name="Birren B."/>
        </authorList>
    </citation>
    <scope>NUCLEOTIDE SEQUENCE [LARGE SCALE GENOMIC DNA]</scope>
    <source>
        <strain evidence="1 2">JP610</strain>
    </source>
</reference>
<gene>
    <name evidence="1" type="ORF">SARC_17672</name>
</gene>
<keyword evidence="2" id="KW-1185">Reference proteome</keyword>
<evidence type="ECO:0000313" key="1">
    <source>
        <dbReference type="EMBL" id="KNC69810.1"/>
    </source>
</evidence>
<name>A0A0L0EZ83_9EUKA</name>
<dbReference type="AlphaFoldDB" id="A0A0L0EZ83"/>
<accession>A0A0L0EZ83</accession>
<evidence type="ECO:0000313" key="2">
    <source>
        <dbReference type="Proteomes" id="UP000054560"/>
    </source>
</evidence>
<proteinExistence type="predicted"/>
<dbReference type="GeneID" id="25918176"/>
<sequence length="59" mass="6485">MTPHWSPLKSDLCVAENESFLLACAMGLQVRLIEMQITTSAATDWTCDMPTTEPRASGK</sequence>
<protein>
    <submittedName>
        <fullName evidence="1">Uncharacterized protein</fullName>
    </submittedName>
</protein>
<organism evidence="1 2">
    <name type="scientific">Sphaeroforma arctica JP610</name>
    <dbReference type="NCBI Taxonomy" id="667725"/>
    <lineage>
        <taxon>Eukaryota</taxon>
        <taxon>Ichthyosporea</taxon>
        <taxon>Ichthyophonida</taxon>
        <taxon>Sphaeroforma</taxon>
    </lineage>
</organism>
<dbReference type="Proteomes" id="UP000054560">
    <property type="component" value="Unassembled WGS sequence"/>
</dbReference>
<dbReference type="EMBL" id="KQ253230">
    <property type="protein sequence ID" value="KNC69810.1"/>
    <property type="molecule type" value="Genomic_DNA"/>
</dbReference>
<dbReference type="RefSeq" id="XP_014143712.1">
    <property type="nucleotide sequence ID" value="XM_014288237.1"/>
</dbReference>
<feature type="non-terminal residue" evidence="1">
    <location>
        <position position="59"/>
    </location>
</feature>